<dbReference type="Proteomes" id="UP000319783">
    <property type="component" value="Unassembled WGS sequence"/>
</dbReference>
<gene>
    <name evidence="2" type="ORF">JETT_0190</name>
</gene>
<protein>
    <submittedName>
        <fullName evidence="2">Sigma 54 modulation protein YhbH</fullName>
    </submittedName>
</protein>
<dbReference type="Gene3D" id="2.40.50.140">
    <property type="entry name" value="Nucleic acid-binding proteins"/>
    <property type="match status" value="1"/>
</dbReference>
<dbReference type="NCBIfam" id="TIGR00741">
    <property type="entry name" value="yfiA"/>
    <property type="match status" value="1"/>
</dbReference>
<dbReference type="InterPro" id="IPR002059">
    <property type="entry name" value="CSP_DNA-bd"/>
</dbReference>
<organism evidence="2 3">
    <name type="scientific">Candidatus Jettenia ecosi</name>
    <dbReference type="NCBI Taxonomy" id="2494326"/>
    <lineage>
        <taxon>Bacteria</taxon>
        <taxon>Pseudomonadati</taxon>
        <taxon>Planctomycetota</taxon>
        <taxon>Candidatus Brocadiia</taxon>
        <taxon>Candidatus Brocadiales</taxon>
        <taxon>Candidatus Brocadiaceae</taxon>
        <taxon>Candidatus Jettenia</taxon>
    </lineage>
</organism>
<dbReference type="InterPro" id="IPR003489">
    <property type="entry name" value="RHF/RaiA"/>
</dbReference>
<dbReference type="PROSITE" id="PS51857">
    <property type="entry name" value="CSD_2"/>
    <property type="match status" value="1"/>
</dbReference>
<accession>A0A533QFX7</accession>
<dbReference type="Gene3D" id="3.30.160.100">
    <property type="entry name" value="Ribosome hibernation promotion factor-like"/>
    <property type="match status" value="1"/>
</dbReference>
<dbReference type="SUPFAM" id="SSF69754">
    <property type="entry name" value="Ribosome binding protein Y (YfiA homologue)"/>
    <property type="match status" value="1"/>
</dbReference>
<dbReference type="Pfam" id="PF02482">
    <property type="entry name" value="Ribosomal_S30AE"/>
    <property type="match status" value="1"/>
</dbReference>
<dbReference type="EMBL" id="SULG01000002">
    <property type="protein sequence ID" value="TLD43559.1"/>
    <property type="molecule type" value="Genomic_DNA"/>
</dbReference>
<dbReference type="SUPFAM" id="SSF50249">
    <property type="entry name" value="Nucleic acid-binding proteins"/>
    <property type="match status" value="1"/>
</dbReference>
<sequence length="175" mass="19963">MILPLQITGHDLELTDAIKANIQEHAEKLDKFYNHLISCRIRVEAIPKRSLYNVHIDMTVPGKELVVRREPNQDLYLAIGDAFDAARRKLVDFARMQQGDVKNRAGLPHARISNLFLDNGYGFLTTLEDGLNREIYFHENSVLNNKFKDLKIGMIVRFNEEMGEKGPQASTVTVV</sequence>
<evidence type="ECO:0000313" key="3">
    <source>
        <dbReference type="Proteomes" id="UP000319783"/>
    </source>
</evidence>
<dbReference type="GO" id="GO:0003676">
    <property type="term" value="F:nucleic acid binding"/>
    <property type="evidence" value="ECO:0007669"/>
    <property type="project" value="InterPro"/>
</dbReference>
<dbReference type="InterPro" id="IPR036567">
    <property type="entry name" value="RHF-like"/>
</dbReference>
<feature type="domain" description="CSD" evidence="1">
    <location>
        <begin position="107"/>
        <end position="174"/>
    </location>
</feature>
<comment type="caution">
    <text evidence="2">The sequence shown here is derived from an EMBL/GenBank/DDBJ whole genome shotgun (WGS) entry which is preliminary data.</text>
</comment>
<name>A0A533QFX7_9BACT</name>
<dbReference type="Pfam" id="PF00313">
    <property type="entry name" value="CSD"/>
    <property type="match status" value="1"/>
</dbReference>
<evidence type="ECO:0000259" key="1">
    <source>
        <dbReference type="PROSITE" id="PS51857"/>
    </source>
</evidence>
<dbReference type="InterPro" id="IPR012340">
    <property type="entry name" value="NA-bd_OB-fold"/>
</dbReference>
<evidence type="ECO:0000313" key="2">
    <source>
        <dbReference type="EMBL" id="TLD43559.1"/>
    </source>
</evidence>
<dbReference type="AlphaFoldDB" id="A0A533QFX7"/>
<reference evidence="2 3" key="1">
    <citation type="submission" date="2019-04" db="EMBL/GenBank/DDBJ databases">
        <title>Genome of a novel bacterium Candidatus Jettenia ecosi reconstructed from metagenome of an anammox bioreactor.</title>
        <authorList>
            <person name="Mardanov A.V."/>
            <person name="Beletsky A.V."/>
            <person name="Ravin N.V."/>
            <person name="Botchkova E.A."/>
            <person name="Litti Y.V."/>
            <person name="Nozhevnikova A.N."/>
        </authorList>
    </citation>
    <scope>NUCLEOTIDE SEQUENCE [LARGE SCALE GENOMIC DNA]</scope>
    <source>
        <strain evidence="2">J2</strain>
    </source>
</reference>
<proteinExistence type="predicted"/>